<dbReference type="FunFam" id="3.40.50.720:FF:000049">
    <property type="entry name" value="Alanine dehydrogenase"/>
    <property type="match status" value="1"/>
</dbReference>
<dbReference type="EC" id="1.4.1.1" evidence="3 6"/>
<dbReference type="InterPro" id="IPR036291">
    <property type="entry name" value="NAD(P)-bd_dom_sf"/>
</dbReference>
<evidence type="ECO:0000256" key="6">
    <source>
        <dbReference type="PIRNR" id="PIRNR000183"/>
    </source>
</evidence>
<feature type="binding site" evidence="8">
    <location>
        <position position="199"/>
    </location>
    <ligand>
        <name>NAD(+)</name>
        <dbReference type="ChEBI" id="CHEBI:57540"/>
    </ligand>
</feature>
<keyword evidence="9" id="KW-0460">Magnesium</keyword>
<dbReference type="Pfam" id="PF05222">
    <property type="entry name" value="AlaDh_PNT_N"/>
    <property type="match status" value="1"/>
</dbReference>
<dbReference type="PANTHER" id="PTHR42795:SF1">
    <property type="entry name" value="ALANINE DEHYDROGENASE"/>
    <property type="match status" value="1"/>
</dbReference>
<feature type="binding site" evidence="8">
    <location>
        <position position="221"/>
    </location>
    <ligand>
        <name>NAD(+)</name>
        <dbReference type="ChEBI" id="CHEBI:57540"/>
    </ligand>
</feature>
<organism evidence="12 13">
    <name type="scientific">Thermoflexus hugenholtzii JAD2</name>
    <dbReference type="NCBI Taxonomy" id="877466"/>
    <lineage>
        <taxon>Bacteria</taxon>
        <taxon>Bacillati</taxon>
        <taxon>Chloroflexota</taxon>
        <taxon>Thermoflexia</taxon>
        <taxon>Thermoflexales</taxon>
        <taxon>Thermoflexaceae</taxon>
        <taxon>Thermoflexus</taxon>
    </lineage>
</organism>
<dbReference type="SMART" id="SM01003">
    <property type="entry name" value="AlaDh_PNT_N"/>
    <property type="match status" value="1"/>
</dbReference>
<evidence type="ECO:0000256" key="9">
    <source>
        <dbReference type="PIRSR" id="PIRSR000183-4"/>
    </source>
</evidence>
<sequence>MHIGIPKERRPEEYRVSLTPAGVEMLTQAGHTVWVESGAGLGAGFTDEDYRRAGAQIVYSGPEVYGRADLVVKVARPTQEEFEWLREGQALMGFLHLAAARRDKIEILLQRRITAIAYETVQADDGTLPILAPISAIAGRMAAHVAATLLQNDRGGKGILLGGAPGVPPAEVVILGAGVVGSNAARAFAGMGASVYVLDKDIRRLQRLEELCGSQVVTMVSHPYNLRKVVRFADVLIGAVLVPGARTPILVTREMVRSMKPRSLIMDISIDQGGCVETSRPTTHRDPTFVEEGVIHYAVPNMTGVLGRTATHALTNALWPFLEEIARVGLEEALDRDPALARGVNTREGQVTHPELARVLEMEASIRQG</sequence>
<feature type="binding site" evidence="8">
    <location>
        <position position="135"/>
    </location>
    <ligand>
        <name>NAD(+)</name>
        <dbReference type="ChEBI" id="CHEBI:57540"/>
    </ligand>
</feature>
<feature type="binding site" evidence="8">
    <location>
        <begin position="299"/>
        <end position="302"/>
    </location>
    <ligand>
        <name>NAD(+)</name>
        <dbReference type="ChEBI" id="CHEBI:57540"/>
    </ligand>
</feature>
<proteinExistence type="inferred from homology"/>
<feature type="binding site" evidence="8">
    <location>
        <position position="280"/>
    </location>
    <ligand>
        <name>NAD(+)</name>
        <dbReference type="ChEBI" id="CHEBI:57540"/>
    </ligand>
</feature>
<comment type="similarity">
    <text evidence="2 6">Belongs to the AlaDH/PNT family.</text>
</comment>
<comment type="cofactor">
    <cofactor evidence="9">
        <name>Mg(2+)</name>
        <dbReference type="ChEBI" id="CHEBI:18420"/>
    </cofactor>
    <text evidence="9">Binds 1 Mg(2+) ion per subunit.</text>
</comment>
<evidence type="ECO:0000256" key="8">
    <source>
        <dbReference type="PIRSR" id="PIRSR000183-3"/>
    </source>
</evidence>
<dbReference type="GO" id="GO:0046872">
    <property type="term" value="F:metal ion binding"/>
    <property type="evidence" value="ECO:0007669"/>
    <property type="project" value="UniProtKB-KW"/>
</dbReference>
<dbReference type="Gene3D" id="3.40.50.720">
    <property type="entry name" value="NAD(P)-binding Rossmann-like Domain"/>
    <property type="match status" value="2"/>
</dbReference>
<dbReference type="Proteomes" id="UP000197025">
    <property type="component" value="Unassembled WGS sequence"/>
</dbReference>
<evidence type="ECO:0000256" key="5">
    <source>
        <dbReference type="ARBA" id="ARBA00023027"/>
    </source>
</evidence>
<dbReference type="NCBIfam" id="TIGR00518">
    <property type="entry name" value="alaDH"/>
    <property type="match status" value="1"/>
</dbReference>
<evidence type="ECO:0000313" key="13">
    <source>
        <dbReference type="Proteomes" id="UP000197025"/>
    </source>
</evidence>
<evidence type="ECO:0000256" key="2">
    <source>
        <dbReference type="ARBA" id="ARBA00005689"/>
    </source>
</evidence>
<dbReference type="EMBL" id="FYEK01000044">
    <property type="protein sequence ID" value="SNB69908.1"/>
    <property type="molecule type" value="Genomic_DNA"/>
</dbReference>
<dbReference type="InParanoid" id="A0A212RCD3"/>
<dbReference type="OrthoDB" id="9804592at2"/>
<feature type="binding site" evidence="8">
    <location>
        <begin position="268"/>
        <end position="271"/>
    </location>
    <ligand>
        <name>NAD(+)</name>
        <dbReference type="ChEBI" id="CHEBI:57540"/>
    </ligand>
</feature>
<dbReference type="FunCoup" id="A0A212RCD3">
    <property type="interactions" value="222"/>
</dbReference>
<feature type="domain" description="Alanine dehydrogenase/pyridine nucleotide transhydrogenase NAD(H)-binding" evidence="10">
    <location>
        <begin position="150"/>
        <end position="298"/>
    </location>
</feature>
<keyword evidence="5 6" id="KW-0520">NAD</keyword>
<keyword evidence="8" id="KW-0547">Nucleotide-binding</keyword>
<dbReference type="GO" id="GO:0000166">
    <property type="term" value="F:nucleotide binding"/>
    <property type="evidence" value="ECO:0007669"/>
    <property type="project" value="UniProtKB-KW"/>
</dbReference>
<comment type="pathway">
    <text evidence="1">Amino-acid degradation; L-alanine degradation via dehydrogenase pathway; NH(3) and pyruvate from L-alanine: step 1/1.</text>
</comment>
<dbReference type="GO" id="GO:0005886">
    <property type="term" value="C:plasma membrane"/>
    <property type="evidence" value="ECO:0007669"/>
    <property type="project" value="TreeGrafter"/>
</dbReference>
<dbReference type="GO" id="GO:0000286">
    <property type="term" value="F:alanine dehydrogenase activity"/>
    <property type="evidence" value="ECO:0007669"/>
    <property type="project" value="UniProtKB-UniRule"/>
</dbReference>
<feature type="active site" description="Proton donor/acceptor" evidence="7">
    <location>
        <position position="96"/>
    </location>
</feature>
<dbReference type="SUPFAM" id="SSF51735">
    <property type="entry name" value="NAD(P)-binding Rossmann-fold domains"/>
    <property type="match status" value="1"/>
</dbReference>
<keyword evidence="4 6" id="KW-0560">Oxidoreductase</keyword>
<evidence type="ECO:0000256" key="7">
    <source>
        <dbReference type="PIRSR" id="PIRSR000183-1"/>
    </source>
</evidence>
<dbReference type="PIRSF" id="PIRSF000183">
    <property type="entry name" value="Alanine_dh"/>
    <property type="match status" value="1"/>
</dbReference>
<dbReference type="SMART" id="SM01002">
    <property type="entry name" value="AlaDh_PNT_C"/>
    <property type="match status" value="1"/>
</dbReference>
<evidence type="ECO:0000259" key="11">
    <source>
        <dbReference type="SMART" id="SM01003"/>
    </source>
</evidence>
<dbReference type="RefSeq" id="WP_088571780.1">
    <property type="nucleotide sequence ID" value="NZ_FYEK01000044.1"/>
</dbReference>
<dbReference type="InterPro" id="IPR008141">
    <property type="entry name" value="Ala_DH"/>
</dbReference>
<protein>
    <recommendedName>
        <fullName evidence="3 6">Alanine dehydrogenase</fullName>
        <ecNumber evidence="3 6">1.4.1.1</ecNumber>
    </recommendedName>
</protein>
<comment type="catalytic activity">
    <reaction evidence="6">
        <text>L-alanine + NAD(+) + H2O = pyruvate + NH4(+) + NADH + H(+)</text>
        <dbReference type="Rhea" id="RHEA:18405"/>
        <dbReference type="ChEBI" id="CHEBI:15361"/>
        <dbReference type="ChEBI" id="CHEBI:15377"/>
        <dbReference type="ChEBI" id="CHEBI:15378"/>
        <dbReference type="ChEBI" id="CHEBI:28938"/>
        <dbReference type="ChEBI" id="CHEBI:57540"/>
        <dbReference type="ChEBI" id="CHEBI:57945"/>
        <dbReference type="ChEBI" id="CHEBI:57972"/>
        <dbReference type="EC" id="1.4.1.1"/>
    </reaction>
</comment>
<evidence type="ECO:0000256" key="3">
    <source>
        <dbReference type="ARBA" id="ARBA00012897"/>
    </source>
</evidence>
<feature type="domain" description="Alanine dehydrogenase/pyridine nucleotide transhydrogenase N-terminal" evidence="11">
    <location>
        <begin position="4"/>
        <end position="138"/>
    </location>
</feature>
<dbReference type="Pfam" id="PF01262">
    <property type="entry name" value="AlaDh_PNT_C"/>
    <property type="match status" value="1"/>
</dbReference>
<keyword evidence="13" id="KW-1185">Reference proteome</keyword>
<dbReference type="GO" id="GO:0042853">
    <property type="term" value="P:L-alanine catabolic process"/>
    <property type="evidence" value="ECO:0007669"/>
    <property type="project" value="InterPro"/>
</dbReference>
<feature type="binding site" evidence="9">
    <location>
        <position position="324"/>
    </location>
    <ligand>
        <name>Mg(2+)</name>
        <dbReference type="ChEBI" id="CHEBI:18420"/>
    </ligand>
</feature>
<dbReference type="InterPro" id="IPR007698">
    <property type="entry name" value="AlaDH/PNT_NAD(H)-bd"/>
</dbReference>
<dbReference type="InterPro" id="IPR007886">
    <property type="entry name" value="AlaDH/PNT_N"/>
</dbReference>
<reference evidence="13" key="1">
    <citation type="submission" date="2017-06" db="EMBL/GenBank/DDBJ databases">
        <authorList>
            <person name="Varghese N."/>
            <person name="Submissions S."/>
        </authorList>
    </citation>
    <scope>NUCLEOTIDE SEQUENCE [LARGE SCALE GENOMIC DNA]</scope>
    <source>
        <strain evidence="13">JAD2</strain>
    </source>
</reference>
<dbReference type="SUPFAM" id="SSF52283">
    <property type="entry name" value="Formate/glycerate dehydrogenase catalytic domain-like"/>
    <property type="match status" value="1"/>
</dbReference>
<evidence type="ECO:0000256" key="1">
    <source>
        <dbReference type="ARBA" id="ARBA00005206"/>
    </source>
</evidence>
<feature type="binding site" evidence="8">
    <location>
        <position position="204"/>
    </location>
    <ligand>
        <name>NAD(+)</name>
        <dbReference type="ChEBI" id="CHEBI:57540"/>
    </ligand>
</feature>
<evidence type="ECO:0000313" key="12">
    <source>
        <dbReference type="EMBL" id="SNB69908.1"/>
    </source>
</evidence>
<feature type="binding site" evidence="8">
    <location>
        <begin position="240"/>
        <end position="241"/>
    </location>
    <ligand>
        <name>NAD(+)</name>
        <dbReference type="ChEBI" id="CHEBI:57540"/>
    </ligand>
</feature>
<dbReference type="PANTHER" id="PTHR42795">
    <property type="entry name" value="ALANINE DEHYDROGENASE"/>
    <property type="match status" value="1"/>
</dbReference>
<feature type="active site" description="Proton donor/acceptor" evidence="7">
    <location>
        <position position="271"/>
    </location>
</feature>
<accession>A0A212RCD3</accession>
<evidence type="ECO:0000259" key="10">
    <source>
        <dbReference type="SMART" id="SM01002"/>
    </source>
</evidence>
<evidence type="ECO:0000256" key="4">
    <source>
        <dbReference type="ARBA" id="ARBA00023002"/>
    </source>
</evidence>
<dbReference type="AlphaFoldDB" id="A0A212RCD3"/>
<gene>
    <name evidence="12" type="ORF">SAMN02746019_00011090</name>
</gene>
<keyword evidence="9" id="KW-0479">Metal-binding</keyword>
<dbReference type="CDD" id="cd05305">
    <property type="entry name" value="L-AlaDH"/>
    <property type="match status" value="1"/>
</dbReference>
<name>A0A212RCD3_9CHLR</name>